<name>A0ACC2W424_9TREE</name>
<protein>
    <submittedName>
        <fullName evidence="1">Uncharacterized protein</fullName>
    </submittedName>
</protein>
<dbReference type="EMBL" id="JASBWS010000044">
    <property type="protein sequence ID" value="KAJ9106070.1"/>
    <property type="molecule type" value="Genomic_DNA"/>
</dbReference>
<comment type="caution">
    <text evidence="1">The sequence shown here is derived from an EMBL/GenBank/DDBJ whole genome shotgun (WGS) entry which is preliminary data.</text>
</comment>
<accession>A0ACC2W424</accession>
<gene>
    <name evidence="1" type="ORF">QFC20_004132</name>
</gene>
<organism evidence="1 2">
    <name type="scientific">Naganishia adeliensis</name>
    <dbReference type="NCBI Taxonomy" id="92952"/>
    <lineage>
        <taxon>Eukaryota</taxon>
        <taxon>Fungi</taxon>
        <taxon>Dikarya</taxon>
        <taxon>Basidiomycota</taxon>
        <taxon>Agaricomycotina</taxon>
        <taxon>Tremellomycetes</taxon>
        <taxon>Filobasidiales</taxon>
        <taxon>Filobasidiaceae</taxon>
        <taxon>Naganishia</taxon>
    </lineage>
</organism>
<evidence type="ECO:0000313" key="2">
    <source>
        <dbReference type="Proteomes" id="UP001230649"/>
    </source>
</evidence>
<keyword evidence="2" id="KW-1185">Reference proteome</keyword>
<sequence>MSGDTQRDDYVNQQIQELGGPMFFTGPAGGVPVNLKTMNSEVPDHPLLRAYGELFMMAATPRNIMIPGWEVVSSLAGYKRHAHRHEDVRLAGGTDVQLRDKAQKLWANLIWDKMGVLRQLARSAVEEKEVRKFELLGRGLAQVFGTYFGGIEAYDGEVSPEGKRLVLKLAATPPIPLWKRVFVRAMEGKTYGQSHSSYCFDFGSREGVPAYSNSLDSGVLDSSISKEIQTGNVTDVPGGKTFGSSAHTGNVSTTANELAESVVPDATKSSIATEPTPSVAPSGP</sequence>
<dbReference type="Proteomes" id="UP001230649">
    <property type="component" value="Unassembled WGS sequence"/>
</dbReference>
<proteinExistence type="predicted"/>
<reference evidence="1" key="1">
    <citation type="submission" date="2023-04" db="EMBL/GenBank/DDBJ databases">
        <title>Draft Genome sequencing of Naganishia species isolated from polar environments using Oxford Nanopore Technology.</title>
        <authorList>
            <person name="Leo P."/>
            <person name="Venkateswaran K."/>
        </authorList>
    </citation>
    <scope>NUCLEOTIDE SEQUENCE</scope>
    <source>
        <strain evidence="1">MNA-CCFEE 5262</strain>
    </source>
</reference>
<evidence type="ECO:0000313" key="1">
    <source>
        <dbReference type="EMBL" id="KAJ9106070.1"/>
    </source>
</evidence>